<keyword evidence="2" id="KW-1185">Reference proteome</keyword>
<reference evidence="2" key="1">
    <citation type="submission" date="2010-08" db="EMBL/GenBank/DDBJ databases">
        <authorList>
            <consortium name="Caenorhabditis japonica Sequencing Consortium"/>
            <person name="Wilson R.K."/>
        </authorList>
    </citation>
    <scope>NUCLEOTIDE SEQUENCE [LARGE SCALE GENOMIC DNA]</scope>
    <source>
        <strain evidence="2">DF5081</strain>
    </source>
</reference>
<evidence type="ECO:0000313" key="2">
    <source>
        <dbReference type="Proteomes" id="UP000005237"/>
    </source>
</evidence>
<reference evidence="1" key="2">
    <citation type="submission" date="2022-06" db="UniProtKB">
        <authorList>
            <consortium name="EnsemblMetazoa"/>
        </authorList>
    </citation>
    <scope>IDENTIFICATION</scope>
    <source>
        <strain evidence="1">DF5081</strain>
    </source>
</reference>
<evidence type="ECO:0000313" key="1">
    <source>
        <dbReference type="EnsemblMetazoa" id="CJA14730.1"/>
    </source>
</evidence>
<protein>
    <submittedName>
        <fullName evidence="1">Uncharacterized protein</fullName>
    </submittedName>
</protein>
<proteinExistence type="predicted"/>
<dbReference type="EnsemblMetazoa" id="CJA14730.1">
    <property type="protein sequence ID" value="CJA14730.1"/>
    <property type="gene ID" value="WBGene00133934"/>
</dbReference>
<dbReference type="Proteomes" id="UP000005237">
    <property type="component" value="Unassembled WGS sequence"/>
</dbReference>
<name>A0A8R1I565_CAEJA</name>
<organism evidence="1 2">
    <name type="scientific">Caenorhabditis japonica</name>
    <dbReference type="NCBI Taxonomy" id="281687"/>
    <lineage>
        <taxon>Eukaryota</taxon>
        <taxon>Metazoa</taxon>
        <taxon>Ecdysozoa</taxon>
        <taxon>Nematoda</taxon>
        <taxon>Chromadorea</taxon>
        <taxon>Rhabditida</taxon>
        <taxon>Rhabditina</taxon>
        <taxon>Rhabditomorpha</taxon>
        <taxon>Rhabditoidea</taxon>
        <taxon>Rhabditidae</taxon>
        <taxon>Peloderinae</taxon>
        <taxon>Caenorhabditis</taxon>
    </lineage>
</organism>
<dbReference type="AlphaFoldDB" id="A0A8R1I565"/>
<accession>A0A8R1I565</accession>
<sequence>MLPVTTATVPKRKFAEVLAPDPPREFVAYSDFKALLGHVTRLTEMLNQIRCGILEDGSSKLIAKIAATVEEVPDLPEFGPPITATNFDVYSDAPSTPAPKSSVTSSAVSRFPVMSDSALTQQSLPNSIDPVLIAKHAVSLL</sequence>